<dbReference type="EMBL" id="MU254811">
    <property type="protein sequence ID" value="KAG9239858.1"/>
    <property type="molecule type" value="Genomic_DNA"/>
</dbReference>
<name>A0A9P7YTT2_9HELO</name>
<evidence type="ECO:0000313" key="2">
    <source>
        <dbReference type="Proteomes" id="UP000887226"/>
    </source>
</evidence>
<protein>
    <submittedName>
        <fullName evidence="1">Uncharacterized protein</fullName>
    </submittedName>
</protein>
<organism evidence="1 2">
    <name type="scientific">Calycina marina</name>
    <dbReference type="NCBI Taxonomy" id="1763456"/>
    <lineage>
        <taxon>Eukaryota</taxon>
        <taxon>Fungi</taxon>
        <taxon>Dikarya</taxon>
        <taxon>Ascomycota</taxon>
        <taxon>Pezizomycotina</taxon>
        <taxon>Leotiomycetes</taxon>
        <taxon>Helotiales</taxon>
        <taxon>Pezizellaceae</taxon>
        <taxon>Calycina</taxon>
    </lineage>
</organism>
<reference evidence="1" key="1">
    <citation type="journal article" date="2021" name="IMA Fungus">
        <title>Genomic characterization of three marine fungi, including Emericellopsis atlantica sp. nov. with signatures of a generalist lifestyle and marine biomass degradation.</title>
        <authorList>
            <person name="Hagestad O.C."/>
            <person name="Hou L."/>
            <person name="Andersen J.H."/>
            <person name="Hansen E.H."/>
            <person name="Altermark B."/>
            <person name="Li C."/>
            <person name="Kuhnert E."/>
            <person name="Cox R.J."/>
            <person name="Crous P.W."/>
            <person name="Spatafora J.W."/>
            <person name="Lail K."/>
            <person name="Amirebrahimi M."/>
            <person name="Lipzen A."/>
            <person name="Pangilinan J."/>
            <person name="Andreopoulos W."/>
            <person name="Hayes R.D."/>
            <person name="Ng V."/>
            <person name="Grigoriev I.V."/>
            <person name="Jackson S.A."/>
            <person name="Sutton T.D.S."/>
            <person name="Dobson A.D.W."/>
            <person name="Rama T."/>
        </authorList>
    </citation>
    <scope>NUCLEOTIDE SEQUENCE</scope>
    <source>
        <strain evidence="1">TRa3180A</strain>
    </source>
</reference>
<accession>A0A9P7YTT2</accession>
<dbReference type="AlphaFoldDB" id="A0A9P7YTT2"/>
<comment type="caution">
    <text evidence="1">The sequence shown here is derived from an EMBL/GenBank/DDBJ whole genome shotgun (WGS) entry which is preliminary data.</text>
</comment>
<sequence>MSATEFVINTRKLKYTGGALAAFRTGDVKSSLRTHDKCDDHITFTEIIIDDEEAHEAPLDRIWLNGNNNTRRPQPAKGRHIGTYALTSRLSSWVKKALESYQPNPEVLELVRPFATEFHEMIETERKSSAGLHDIDAIEMTYQCTLELSTTILLAADTTDDPVDLALQLHASRAGGDDHFLPWGRLLTNLECDPPIIVQFPFYLLMCQSFTFEPNWHKEDYVYSALTGVDFAKGNNKFNDRLAAFETLAQSSVPTLDDAKSGEDRCFWRIALAYLKAMNNTENARVFRTPRAAHISHNLHPDLVIIARAFDTIGSAYMCRDGAAWLDDEGIDSLIGSALPNDVMDLHTDVFTGETRNLLRLLYPAGLSIEKAMQTTSTLLSGMLCEIFRGHHRAFTQNREDARISSTSPPYSFCRARHRRIFETLELYINKYPEFWDWTWQIYQQAKDQITSAGMAEPLVCSLKRAINQGSLPEAPANGFFKLWYEMVEPGPAQVAQLSKKSPLGVDADLVPIIRNIHSLWHGQFMDTAKTPGWGKEFDYKSDALIGEAGEILHQKREGITDEAYKFTVAYGRLSMSLPYVAYHTVDAIIMAFGAIGPV</sequence>
<dbReference type="OrthoDB" id="4216719at2759"/>
<proteinExistence type="predicted"/>
<dbReference type="Proteomes" id="UP000887226">
    <property type="component" value="Unassembled WGS sequence"/>
</dbReference>
<keyword evidence="2" id="KW-1185">Reference proteome</keyword>
<evidence type="ECO:0000313" key="1">
    <source>
        <dbReference type="EMBL" id="KAG9239858.1"/>
    </source>
</evidence>
<gene>
    <name evidence="1" type="ORF">BJ878DRAFT_530341</name>
</gene>